<dbReference type="EMBL" id="BJYU01000033">
    <property type="protein sequence ID" value="GEO14988.1"/>
    <property type="molecule type" value="Genomic_DNA"/>
</dbReference>
<reference evidence="2 3" key="1">
    <citation type="submission" date="2019-07" db="EMBL/GenBank/DDBJ databases">
        <title>Whole genome shotgun sequence of Microvirga aerophila NBRC 106136.</title>
        <authorList>
            <person name="Hosoyama A."/>
            <person name="Uohara A."/>
            <person name="Ohji S."/>
            <person name="Ichikawa N."/>
        </authorList>
    </citation>
    <scope>NUCLEOTIDE SEQUENCE [LARGE SCALE GENOMIC DNA]</scope>
    <source>
        <strain evidence="2 3">NBRC 106136</strain>
    </source>
</reference>
<evidence type="ECO:0000259" key="1">
    <source>
        <dbReference type="Pfam" id="PF01710"/>
    </source>
</evidence>
<dbReference type="InterPro" id="IPR002622">
    <property type="entry name" value="Transposase_14"/>
</dbReference>
<evidence type="ECO:0000313" key="3">
    <source>
        <dbReference type="Proteomes" id="UP000321085"/>
    </source>
</evidence>
<keyword evidence="3" id="KW-1185">Reference proteome</keyword>
<dbReference type="Pfam" id="PF01710">
    <property type="entry name" value="HTH_Tnp_IS630"/>
    <property type="match status" value="1"/>
</dbReference>
<comment type="caution">
    <text evidence="2">The sequence shown here is derived from an EMBL/GenBank/DDBJ whole genome shotgun (WGS) entry which is preliminary data.</text>
</comment>
<name>A0A512BSL9_9HYPH</name>
<sequence>MTQSYSLDLRVRVVAFVEAGHSCRAAARHFRVSDSFAIKLLQR</sequence>
<dbReference type="AlphaFoldDB" id="A0A512BSL9"/>
<gene>
    <name evidence="2" type="ORF">MAE02_26840</name>
</gene>
<dbReference type="InterPro" id="IPR009057">
    <property type="entry name" value="Homeodomain-like_sf"/>
</dbReference>
<evidence type="ECO:0000313" key="2">
    <source>
        <dbReference type="EMBL" id="GEO14988.1"/>
    </source>
</evidence>
<organism evidence="2 3">
    <name type="scientific">Microvirga aerophila</name>
    <dbReference type="NCBI Taxonomy" id="670291"/>
    <lineage>
        <taxon>Bacteria</taxon>
        <taxon>Pseudomonadati</taxon>
        <taxon>Pseudomonadota</taxon>
        <taxon>Alphaproteobacteria</taxon>
        <taxon>Hyphomicrobiales</taxon>
        <taxon>Methylobacteriaceae</taxon>
        <taxon>Microvirga</taxon>
    </lineage>
</organism>
<dbReference type="Proteomes" id="UP000321085">
    <property type="component" value="Unassembled WGS sequence"/>
</dbReference>
<dbReference type="RefSeq" id="WP_245439747.1">
    <property type="nucleotide sequence ID" value="NZ_BJYU01000033.1"/>
</dbReference>
<dbReference type="SUPFAM" id="SSF46689">
    <property type="entry name" value="Homeodomain-like"/>
    <property type="match status" value="1"/>
</dbReference>
<protein>
    <recommendedName>
        <fullName evidence="1">Transposase Synechocystis PCC 6803 domain-containing protein</fullName>
    </recommendedName>
</protein>
<proteinExistence type="predicted"/>
<feature type="domain" description="Transposase Synechocystis PCC 6803" evidence="1">
    <location>
        <begin position="4"/>
        <end position="43"/>
    </location>
</feature>
<accession>A0A512BSL9</accession>